<evidence type="ECO:0000256" key="3">
    <source>
        <dbReference type="SAM" id="SignalP"/>
    </source>
</evidence>
<feature type="domain" description="Leucine-binding protein" evidence="4">
    <location>
        <begin position="50"/>
        <end position="388"/>
    </location>
</feature>
<comment type="similarity">
    <text evidence="1">Belongs to the leucine-binding protein family.</text>
</comment>
<reference evidence="5 6" key="1">
    <citation type="submission" date="2024-09" db="EMBL/GenBank/DDBJ databases">
        <authorList>
            <person name="Sun Q."/>
            <person name="Mori K."/>
        </authorList>
    </citation>
    <scope>NUCLEOTIDE SEQUENCE [LARGE SCALE GENOMIC DNA]</scope>
    <source>
        <strain evidence="5 6">JCM 15389</strain>
    </source>
</reference>
<protein>
    <submittedName>
        <fullName evidence="5">ABC transporter substrate-binding protein</fullName>
    </submittedName>
</protein>
<evidence type="ECO:0000256" key="1">
    <source>
        <dbReference type="ARBA" id="ARBA00010062"/>
    </source>
</evidence>
<dbReference type="EMBL" id="JBHLYQ010000020">
    <property type="protein sequence ID" value="MFC0081205.1"/>
    <property type="molecule type" value="Genomic_DNA"/>
</dbReference>
<feature type="chain" id="PRO_5045415812" evidence="3">
    <location>
        <begin position="34"/>
        <end position="439"/>
    </location>
</feature>
<dbReference type="Gene3D" id="3.40.50.2300">
    <property type="match status" value="2"/>
</dbReference>
<keyword evidence="2 3" id="KW-0732">Signal</keyword>
<proteinExistence type="inferred from homology"/>
<sequence>MGKEHRGGRRWRRLWPAAVLSGVAVLAASCSNAASSGSVAAAAPGVHAHTIDVGALASESGLITAGFGDIVDGVRAYFDWVDAHGGVDGRRIVLADVGNDQSNPTTDTEVARTLVEQDHVFAIVGVGTAFFSAASYLASTGTPTFGYVVSNVWSKAPNLFGTYGSVIDYSTNGSTIAWVAHQLGVRSAAVVGYGGVAESSGACEADAQQLPRFGISVPVQDETFTLGGDPDAIVAEMARDHVGLLVSCLDGADSLSFAKAMQAYGLSAAWSLWQSGYSRSVVAANPTATDHVIFQLEHVPFEAGTLDPKQYPGMVTYLREMNRYEPAWTYHDTAFQGWVNAAQFVAGLRAVGHGRLTQRALVDAINKETDFTAGGLIPPVNWTEAHTVDAPPYCSSFVVAENGHIAPMAALEGPHHELLVCFDASSDQPVTPPPGTPGT</sequence>
<dbReference type="InterPro" id="IPR028081">
    <property type="entry name" value="Leu-bd"/>
</dbReference>
<dbReference type="PANTHER" id="PTHR47235">
    <property type="entry name" value="BLR6548 PROTEIN"/>
    <property type="match status" value="1"/>
</dbReference>
<evidence type="ECO:0000313" key="5">
    <source>
        <dbReference type="EMBL" id="MFC0081205.1"/>
    </source>
</evidence>
<dbReference type="Pfam" id="PF13458">
    <property type="entry name" value="Peripla_BP_6"/>
    <property type="match status" value="1"/>
</dbReference>
<dbReference type="PROSITE" id="PS51257">
    <property type="entry name" value="PROKAR_LIPOPROTEIN"/>
    <property type="match status" value="1"/>
</dbReference>
<dbReference type="Proteomes" id="UP001589788">
    <property type="component" value="Unassembled WGS sequence"/>
</dbReference>
<evidence type="ECO:0000256" key="2">
    <source>
        <dbReference type="ARBA" id="ARBA00022729"/>
    </source>
</evidence>
<dbReference type="PANTHER" id="PTHR47235:SF1">
    <property type="entry name" value="BLR6548 PROTEIN"/>
    <property type="match status" value="1"/>
</dbReference>
<keyword evidence="6" id="KW-1185">Reference proteome</keyword>
<name>A0ABV6C0I9_9ACTN</name>
<dbReference type="SUPFAM" id="SSF53822">
    <property type="entry name" value="Periplasmic binding protein-like I"/>
    <property type="match status" value="1"/>
</dbReference>
<organism evidence="5 6">
    <name type="scientific">Aciditerrimonas ferrireducens</name>
    <dbReference type="NCBI Taxonomy" id="667306"/>
    <lineage>
        <taxon>Bacteria</taxon>
        <taxon>Bacillati</taxon>
        <taxon>Actinomycetota</taxon>
        <taxon>Acidimicrobiia</taxon>
        <taxon>Acidimicrobiales</taxon>
        <taxon>Acidimicrobiaceae</taxon>
        <taxon>Aciditerrimonas</taxon>
    </lineage>
</organism>
<evidence type="ECO:0000259" key="4">
    <source>
        <dbReference type="Pfam" id="PF13458"/>
    </source>
</evidence>
<gene>
    <name evidence="5" type="ORF">ACFFRE_03395</name>
</gene>
<feature type="signal peptide" evidence="3">
    <location>
        <begin position="1"/>
        <end position="33"/>
    </location>
</feature>
<accession>A0ABV6C0I9</accession>
<dbReference type="InterPro" id="IPR028082">
    <property type="entry name" value="Peripla_BP_I"/>
</dbReference>
<dbReference type="RefSeq" id="WP_377788216.1">
    <property type="nucleotide sequence ID" value="NZ_JBHLYQ010000020.1"/>
</dbReference>
<evidence type="ECO:0000313" key="6">
    <source>
        <dbReference type="Proteomes" id="UP001589788"/>
    </source>
</evidence>
<comment type="caution">
    <text evidence="5">The sequence shown here is derived from an EMBL/GenBank/DDBJ whole genome shotgun (WGS) entry which is preliminary data.</text>
</comment>
<dbReference type="CDD" id="cd06341">
    <property type="entry name" value="PBP1_ABC_ligand_binding-like"/>
    <property type="match status" value="1"/>
</dbReference>